<dbReference type="AlphaFoldDB" id="A0A2K5ARI0"/>
<sequence>MNAMQSALLPYYNMMKMTETESSDHESVKDRVGVDSCKHRLIYDPEAGEWICSKCGRVFSLEEAIEVEVERRREEVESGVVGEERARTRAGAGTEGADTDRARAESATRVEAEARAGTGAEVITVTATRLQDVGLDPRGETNFWLTGLGTLESRKEEEEILKSHLANIFSKLSIPFHIAQEIEREVKSILKHHNKNDRVTAYTVYTVVMKDIYRYGLYRRLKLQLQAQTQTQTQLQAQAQVQVQVQTQTQTQTQQPLEEYVATVIAMRFNKQIEPVYSLPFVKANPIHAHKCMKKFYNKVRV</sequence>
<reference evidence="3" key="1">
    <citation type="submission" date="2018-01" db="EMBL/GenBank/DDBJ databases">
        <authorList>
            <person name="Kerou L M."/>
        </authorList>
    </citation>
    <scope>NUCLEOTIDE SEQUENCE [LARGE SCALE GENOMIC DNA]</scope>
    <source>
        <strain evidence="3">SCU2</strain>
    </source>
</reference>
<evidence type="ECO:0000313" key="3">
    <source>
        <dbReference type="Proteomes" id="UP000236248"/>
    </source>
</evidence>
<feature type="region of interest" description="Disordered" evidence="1">
    <location>
        <begin position="82"/>
        <end position="115"/>
    </location>
</feature>
<feature type="compositionally biased region" description="Basic and acidic residues" evidence="1">
    <location>
        <begin position="98"/>
        <end position="114"/>
    </location>
</feature>
<accession>A0A2K5ARI0</accession>
<gene>
    <name evidence="2" type="ORF">NCAV_1071</name>
</gene>
<dbReference type="KEGG" id="ncv:NCAV_1071"/>
<dbReference type="Gene3D" id="1.10.472.170">
    <property type="match status" value="1"/>
</dbReference>
<protein>
    <submittedName>
        <fullName evidence="2">Uncharacterized protein</fullName>
    </submittedName>
</protein>
<organism evidence="2 3">
    <name type="scientific">Candidatus Nitrosocaldus cavascurensis</name>
    <dbReference type="NCBI Taxonomy" id="2058097"/>
    <lineage>
        <taxon>Archaea</taxon>
        <taxon>Nitrososphaerota</taxon>
        <taxon>Nitrososphaeria</taxon>
        <taxon>Candidatus Nitrosocaldales</taxon>
        <taxon>Candidatus Nitrosocaldaceae</taxon>
        <taxon>Candidatus Nitrosocaldus</taxon>
    </lineage>
</organism>
<dbReference type="EMBL" id="LT981265">
    <property type="protein sequence ID" value="SPC34248.1"/>
    <property type="molecule type" value="Genomic_DNA"/>
</dbReference>
<proteinExistence type="predicted"/>
<keyword evidence="3" id="KW-1185">Reference proteome</keyword>
<evidence type="ECO:0000313" key="2">
    <source>
        <dbReference type="EMBL" id="SPC34248.1"/>
    </source>
</evidence>
<evidence type="ECO:0000256" key="1">
    <source>
        <dbReference type="SAM" id="MobiDB-lite"/>
    </source>
</evidence>
<name>A0A2K5ARI0_9ARCH</name>
<dbReference type="Proteomes" id="UP000236248">
    <property type="component" value="Chromosome NCAV"/>
</dbReference>